<comment type="subcellular location">
    <subcellularLocation>
        <location evidence="1 6">Secreted</location>
    </subcellularLocation>
</comment>
<dbReference type="InterPro" id="IPR010264">
    <property type="entry name" value="Self-incomp_S1"/>
</dbReference>
<protein>
    <recommendedName>
        <fullName evidence="6">S-protein homolog</fullName>
    </recommendedName>
</protein>
<dbReference type="Proteomes" id="UP001497512">
    <property type="component" value="Chromosome 19"/>
</dbReference>
<evidence type="ECO:0000256" key="6">
    <source>
        <dbReference type="RuleBase" id="RU367044"/>
    </source>
</evidence>
<dbReference type="Pfam" id="PF05938">
    <property type="entry name" value="Self-incomp_S1"/>
    <property type="match status" value="1"/>
</dbReference>
<comment type="similarity">
    <text evidence="2 6">Belongs to the plant self-incompatibility (S1) protein family.</text>
</comment>
<evidence type="ECO:0000313" key="8">
    <source>
        <dbReference type="Proteomes" id="UP001497512"/>
    </source>
</evidence>
<evidence type="ECO:0000256" key="1">
    <source>
        <dbReference type="ARBA" id="ARBA00004613"/>
    </source>
</evidence>
<dbReference type="PANTHER" id="PTHR31232">
    <property type="match status" value="1"/>
</dbReference>
<evidence type="ECO:0000313" key="7">
    <source>
        <dbReference type="EMBL" id="CAK9212260.1"/>
    </source>
</evidence>
<reference evidence="7" key="1">
    <citation type="submission" date="2024-02" db="EMBL/GenBank/DDBJ databases">
        <authorList>
            <consortium name="ELIXIR-Norway"/>
            <consortium name="Elixir Norway"/>
        </authorList>
    </citation>
    <scope>NUCLEOTIDE SEQUENCE</scope>
</reference>
<evidence type="ECO:0000256" key="3">
    <source>
        <dbReference type="ARBA" id="ARBA00022471"/>
    </source>
</evidence>
<organism evidence="7 8">
    <name type="scientific">Sphagnum troendelagicum</name>
    <dbReference type="NCBI Taxonomy" id="128251"/>
    <lineage>
        <taxon>Eukaryota</taxon>
        <taxon>Viridiplantae</taxon>
        <taxon>Streptophyta</taxon>
        <taxon>Embryophyta</taxon>
        <taxon>Bryophyta</taxon>
        <taxon>Sphagnophytina</taxon>
        <taxon>Sphagnopsida</taxon>
        <taxon>Sphagnales</taxon>
        <taxon>Sphagnaceae</taxon>
        <taxon>Sphagnum</taxon>
    </lineage>
</organism>
<dbReference type="PANTHER" id="PTHR31232:SF18">
    <property type="entry name" value="S-PROTEIN HOMOLOG"/>
    <property type="match status" value="1"/>
</dbReference>
<sequence length="136" mass="15321">MAACVFVVLMQLLVMGEPVTCQETVVVISNEMPGEILQLHCHSRDNDLGLQTLGYSSSYQFHFNTNIWGTTLFTCDFTSTHHPASVGIIVFQGPSYGFMPCEFHCNWVVTPNGFYLLGQFEKPWPQDTNTNVRTHT</sequence>
<feature type="chain" id="PRO_5045012969" description="S-protein homolog" evidence="6">
    <location>
        <begin position="17"/>
        <end position="136"/>
    </location>
</feature>
<keyword evidence="8" id="KW-1185">Reference proteome</keyword>
<evidence type="ECO:0000256" key="4">
    <source>
        <dbReference type="ARBA" id="ARBA00022525"/>
    </source>
</evidence>
<proteinExistence type="inferred from homology"/>
<name>A0ABP0U7P9_9BRYO</name>
<keyword evidence="3 6" id="KW-0713">Self-incompatibility</keyword>
<dbReference type="EMBL" id="OZ019911">
    <property type="protein sequence ID" value="CAK9212260.1"/>
    <property type="molecule type" value="Genomic_DNA"/>
</dbReference>
<keyword evidence="5 6" id="KW-0732">Signal</keyword>
<keyword evidence="4 6" id="KW-0964">Secreted</keyword>
<feature type="signal peptide" evidence="6">
    <location>
        <begin position="1"/>
        <end position="16"/>
    </location>
</feature>
<gene>
    <name evidence="7" type="ORF">CSSPTR1EN2_LOCUS11147</name>
</gene>
<evidence type="ECO:0000256" key="2">
    <source>
        <dbReference type="ARBA" id="ARBA00005581"/>
    </source>
</evidence>
<evidence type="ECO:0000256" key="5">
    <source>
        <dbReference type="ARBA" id="ARBA00022729"/>
    </source>
</evidence>
<accession>A0ABP0U7P9</accession>